<dbReference type="PANTHER" id="PTHR30163:SF8">
    <property type="entry name" value="LYTIC MUREIN TRANSGLYCOSYLASE"/>
    <property type="match status" value="1"/>
</dbReference>
<dbReference type="Proteomes" id="UP001596189">
    <property type="component" value="Unassembled WGS sequence"/>
</dbReference>
<comment type="caution">
    <text evidence="3">The sequence shown here is derived from an EMBL/GenBank/DDBJ whole genome shotgun (WGS) entry which is preliminary data.</text>
</comment>
<dbReference type="Gene3D" id="1.10.530.10">
    <property type="match status" value="1"/>
</dbReference>
<proteinExistence type="predicted"/>
<dbReference type="InterPro" id="IPR031304">
    <property type="entry name" value="SLT_2"/>
</dbReference>
<keyword evidence="4" id="KW-1185">Reference proteome</keyword>
<dbReference type="RefSeq" id="WP_345718074.1">
    <property type="nucleotide sequence ID" value="NZ_BAABFP010000008.1"/>
</dbReference>
<evidence type="ECO:0000313" key="4">
    <source>
        <dbReference type="Proteomes" id="UP001596189"/>
    </source>
</evidence>
<dbReference type="SUPFAM" id="SSF53955">
    <property type="entry name" value="Lysozyme-like"/>
    <property type="match status" value="1"/>
</dbReference>
<dbReference type="InterPro" id="IPR023346">
    <property type="entry name" value="Lysozyme-like_dom_sf"/>
</dbReference>
<feature type="compositionally biased region" description="Low complexity" evidence="1">
    <location>
        <begin position="296"/>
        <end position="322"/>
    </location>
</feature>
<dbReference type="CDD" id="cd13399">
    <property type="entry name" value="Slt35-like"/>
    <property type="match status" value="1"/>
</dbReference>
<protein>
    <submittedName>
        <fullName evidence="3">Lytic transglycosylase domain-containing protein</fullName>
    </submittedName>
</protein>
<dbReference type="EMBL" id="JBHSRD010000003">
    <property type="protein sequence ID" value="MFC6006595.1"/>
    <property type="molecule type" value="Genomic_DNA"/>
</dbReference>
<dbReference type="InterPro" id="IPR043426">
    <property type="entry name" value="MltB-like"/>
</dbReference>
<gene>
    <name evidence="3" type="ORF">ACFQDO_05570</name>
</gene>
<feature type="compositionally biased region" description="Gly residues" evidence="1">
    <location>
        <begin position="323"/>
        <end position="345"/>
    </location>
</feature>
<feature type="region of interest" description="Disordered" evidence="1">
    <location>
        <begin position="283"/>
        <end position="354"/>
    </location>
</feature>
<evidence type="ECO:0000256" key="1">
    <source>
        <dbReference type="SAM" id="MobiDB-lite"/>
    </source>
</evidence>
<feature type="region of interest" description="Disordered" evidence="1">
    <location>
        <begin position="47"/>
        <end position="87"/>
    </location>
</feature>
<dbReference type="Pfam" id="PF13406">
    <property type="entry name" value="SLT_2"/>
    <property type="match status" value="1"/>
</dbReference>
<feature type="compositionally biased region" description="Low complexity" evidence="1">
    <location>
        <begin position="65"/>
        <end position="86"/>
    </location>
</feature>
<evidence type="ECO:0000259" key="2">
    <source>
        <dbReference type="Pfam" id="PF13406"/>
    </source>
</evidence>
<name>A0ABW1JCN8_9ACTN</name>
<accession>A0ABW1JCN8</accession>
<dbReference type="PANTHER" id="PTHR30163">
    <property type="entry name" value="MEMBRANE-BOUND LYTIC MUREIN TRANSGLYCOSYLASE B"/>
    <property type="match status" value="1"/>
</dbReference>
<reference evidence="4" key="1">
    <citation type="journal article" date="2019" name="Int. J. Syst. Evol. Microbiol.">
        <title>The Global Catalogue of Microorganisms (GCM) 10K type strain sequencing project: providing services to taxonomists for standard genome sequencing and annotation.</title>
        <authorList>
            <consortium name="The Broad Institute Genomics Platform"/>
            <consortium name="The Broad Institute Genome Sequencing Center for Infectious Disease"/>
            <person name="Wu L."/>
            <person name="Ma J."/>
        </authorList>
    </citation>
    <scope>NUCLEOTIDE SEQUENCE [LARGE SCALE GENOMIC DNA]</scope>
    <source>
        <strain evidence="4">KACC 14249</strain>
    </source>
</reference>
<feature type="domain" description="Transglycosylase SLT" evidence="2">
    <location>
        <begin position="189"/>
        <end position="232"/>
    </location>
</feature>
<organism evidence="3 4">
    <name type="scientific">Angustibacter luteus</name>
    <dbReference type="NCBI Taxonomy" id="658456"/>
    <lineage>
        <taxon>Bacteria</taxon>
        <taxon>Bacillati</taxon>
        <taxon>Actinomycetota</taxon>
        <taxon>Actinomycetes</taxon>
        <taxon>Kineosporiales</taxon>
        <taxon>Kineosporiaceae</taxon>
    </lineage>
</organism>
<sequence>MSAHRECRTVRIRWRQAVALVPAVVLAASGIALAWSGPHGAHQLSLPPVPGAALAQPDRSGSVQPAGSGAADPGAAPGVAPGLDLPNGVSPGSAQLVRLDALGIPRPALAAYQLAARLVDQADPACHIDWPLVAAIGRVESNHARFGGNALDAQGIARPGIIGLPLNGSNGTARITDTDDGRWDRDTTYDRAVGPMQFIPGTWRIVGADADGDGARNPQDMNDAATATAIYLCSGPGDLRRDSDLYGAIKRYNNSDTYVRTVIAIADAYRHGVAELPAASLPAAHQGSGAGPDVEAAGARPAATTTTDRAAGSGSGAAPTAGSGSGGSGSGSTGGSAGPGSGHSGSGATLPTTAPGLPGVVGSVGSAASSGVSSAVSLVTSVVTQVVKLPTPIVTTTTPCIINVLGIKVCTITTISSTTTTKTTTSTHRP</sequence>
<evidence type="ECO:0000313" key="3">
    <source>
        <dbReference type="EMBL" id="MFC6006595.1"/>
    </source>
</evidence>